<evidence type="ECO:0000313" key="8">
    <source>
        <dbReference type="EMBL" id="CAH1800054.1"/>
    </source>
</evidence>
<feature type="region of interest" description="Disordered" evidence="7">
    <location>
        <begin position="14"/>
        <end position="37"/>
    </location>
</feature>
<dbReference type="Proteomes" id="UP000749559">
    <property type="component" value="Unassembled WGS sequence"/>
</dbReference>
<dbReference type="OrthoDB" id="6077919at2759"/>
<dbReference type="GO" id="GO:0008270">
    <property type="term" value="F:zinc ion binding"/>
    <property type="evidence" value="ECO:0007669"/>
    <property type="project" value="UniProtKB-KW"/>
</dbReference>
<feature type="region of interest" description="Disordered" evidence="7">
    <location>
        <begin position="620"/>
        <end position="901"/>
    </location>
</feature>
<feature type="compositionally biased region" description="Basic and acidic residues" evidence="7">
    <location>
        <begin position="1050"/>
        <end position="1116"/>
    </location>
</feature>
<dbReference type="Pfam" id="PF00096">
    <property type="entry name" value="zf-C2H2"/>
    <property type="match status" value="1"/>
</dbReference>
<reference evidence="8" key="1">
    <citation type="submission" date="2022-03" db="EMBL/GenBank/DDBJ databases">
        <authorList>
            <person name="Martin C."/>
        </authorList>
    </citation>
    <scope>NUCLEOTIDE SEQUENCE</scope>
</reference>
<keyword evidence="9" id="KW-1185">Reference proteome</keyword>
<feature type="compositionally biased region" description="Polar residues" evidence="7">
    <location>
        <begin position="223"/>
        <end position="232"/>
    </location>
</feature>
<feature type="region of interest" description="Disordered" evidence="7">
    <location>
        <begin position="223"/>
        <end position="255"/>
    </location>
</feature>
<dbReference type="InterPro" id="IPR036236">
    <property type="entry name" value="Znf_C2H2_sf"/>
</dbReference>
<keyword evidence="6" id="KW-0539">Nucleus</keyword>
<name>A0A8J1XIL0_OWEFU</name>
<feature type="region of interest" description="Disordered" evidence="7">
    <location>
        <begin position="1038"/>
        <end position="1116"/>
    </location>
</feature>
<comment type="caution">
    <text evidence="8">The sequence shown here is derived from an EMBL/GenBank/DDBJ whole genome shotgun (WGS) entry which is preliminary data.</text>
</comment>
<dbReference type="SMART" id="SM00355">
    <property type="entry name" value="ZnF_C2H2"/>
    <property type="match status" value="8"/>
</dbReference>
<feature type="compositionally biased region" description="Basic residues" evidence="7">
    <location>
        <begin position="701"/>
        <end position="720"/>
    </location>
</feature>
<dbReference type="GO" id="GO:0005634">
    <property type="term" value="C:nucleus"/>
    <property type="evidence" value="ECO:0007669"/>
    <property type="project" value="UniProtKB-SubCell"/>
</dbReference>
<feature type="compositionally biased region" description="Basic and acidic residues" evidence="7">
    <location>
        <begin position="721"/>
        <end position="842"/>
    </location>
</feature>
<comment type="subcellular location">
    <subcellularLocation>
        <location evidence="1">Nucleus</location>
    </subcellularLocation>
</comment>
<dbReference type="SUPFAM" id="SSF57667">
    <property type="entry name" value="beta-beta-alpha zinc fingers"/>
    <property type="match status" value="2"/>
</dbReference>
<keyword evidence="5" id="KW-0862">Zinc</keyword>
<evidence type="ECO:0000256" key="5">
    <source>
        <dbReference type="ARBA" id="ARBA00022833"/>
    </source>
</evidence>
<keyword evidence="3" id="KW-0677">Repeat</keyword>
<dbReference type="Pfam" id="PF13894">
    <property type="entry name" value="zf-C2H2_4"/>
    <property type="match status" value="1"/>
</dbReference>
<protein>
    <submittedName>
        <fullName evidence="8">Uncharacterized protein</fullName>
    </submittedName>
</protein>
<proteinExistence type="predicted"/>
<evidence type="ECO:0000256" key="2">
    <source>
        <dbReference type="ARBA" id="ARBA00022723"/>
    </source>
</evidence>
<evidence type="ECO:0000256" key="7">
    <source>
        <dbReference type="SAM" id="MobiDB-lite"/>
    </source>
</evidence>
<dbReference type="PROSITE" id="PS00028">
    <property type="entry name" value="ZINC_FINGER_C2H2_1"/>
    <property type="match status" value="7"/>
</dbReference>
<evidence type="ECO:0000256" key="4">
    <source>
        <dbReference type="ARBA" id="ARBA00022771"/>
    </source>
</evidence>
<feature type="compositionally biased region" description="Acidic residues" evidence="7">
    <location>
        <begin position="635"/>
        <end position="649"/>
    </location>
</feature>
<evidence type="ECO:0000313" key="9">
    <source>
        <dbReference type="Proteomes" id="UP000749559"/>
    </source>
</evidence>
<sequence length="1202" mass="140402">MSQNEIVTINNLYNNDYHDGDISNADEGPGDRNDREKDGIHNAIEEFNVTPNIISTCLSDNSMNNCNDNGECESEAGDSPTDDMKNVEAQDVEKIIGSLNAENRDDMIDSYQKNHDTIDGKTLPYLKQNDCDNELQILTISAIGNPSIAALNNNDKSNEISEKCTYSCPTEISTNQSFESAECGNDETTIPENVETTDEIHKTMNSEQPIELDNSHDGILSNDNSEHSTCSETTEDQEKCTETEGTNVKRPNDDAMESISNNEDIIKPTAGINNQAKERGRQGVDNELIIKQNGVFRCKICEKKYTLQANLIRHIREIHEKKTRIRKTSQYVCKICQATYKYRHHLSRHTEMHKMHDNNMAFKCDICDKTFLSKDYLRRHMKCRHLGFKKQVRVKKECPCPNCGRIFMRKDVMLKHMRRNACAKRYGKGQYNLPKSQQIQGFLCKVCKVEFHEGTDLYIHVNMTHLENKYKMELEKDLLQCPYCDKKFSLNVTMGEHYIAAHIGIMYQCLLCKKSWPYRSSSRRHFLKEHNQAFEKLLVRQIYNPKLKKDLEKIIPDKRIRVRKHPKYKCKFCPKILHRKDSYEMHLKMHEVKMKNKPETSFEDSHKTFLIDPEDCIFGEHQENQYPKRTKLESSSEESENDSQFEYDSEMSNNDNENTSDEDDNELYQNKTTLRHRKNKNEKEMSISQKHKHYNQDTTKTKRSLRLHKPGTKKGKRTTKHDKNETQKGKRTTEHDKNESLKDKRTTKHDKSETKKGKRTTEHDKNETVKDKRTTEHDKNETKKGKRTTEHDKNETEKDKRMTKHHENETVKDKRMTKHHENETKKGKRTTQHDKSETEKDKRSTKHDKARTEKNKTRKQDKTRTEKDKRTSISKHHQHETGMDKAASTHHNHRNNKDETSSLCTCSIHQNVLQGKHKETYNTVWGSSSDEDISDDGLHNEEAYEDNDQYNNRELNHASQRLIPKQEPEFVESINSNTKGTSQIFQKQLKVQVKRFNVSEIGDSMNYKSIPKPLSKAFPKQLKVHVQRLDLNQIKDAMAKGKKKKIRNITQKDSHKSQPNKFSDDHTNGHNDDDADEHNHDNTSERNQDNTSEHNHDNTNGHNDDHTNRHNNTWHDKHQDDNVAVERQHKETYNTVWGSSSDEDSSFDNNEQLSDQQNLNSHVSYNQTRNDSQPNHSGYIHRNFFDQLEYDLSRVKSEPVDM</sequence>
<dbReference type="EMBL" id="CAIIXF020000011">
    <property type="protein sequence ID" value="CAH1800054.1"/>
    <property type="molecule type" value="Genomic_DNA"/>
</dbReference>
<dbReference type="AlphaFoldDB" id="A0A8J1XIL0"/>
<gene>
    <name evidence="8" type="ORF">OFUS_LOCUS23991</name>
</gene>
<evidence type="ECO:0000256" key="6">
    <source>
        <dbReference type="ARBA" id="ARBA00023242"/>
    </source>
</evidence>
<evidence type="ECO:0000256" key="3">
    <source>
        <dbReference type="ARBA" id="ARBA00022737"/>
    </source>
</evidence>
<feature type="compositionally biased region" description="Basic and acidic residues" evidence="7">
    <location>
        <begin position="850"/>
        <end position="871"/>
    </location>
</feature>
<accession>A0A8J1XIL0</accession>
<organism evidence="8 9">
    <name type="scientific">Owenia fusiformis</name>
    <name type="common">Polychaete worm</name>
    <dbReference type="NCBI Taxonomy" id="6347"/>
    <lineage>
        <taxon>Eukaryota</taxon>
        <taxon>Metazoa</taxon>
        <taxon>Spiralia</taxon>
        <taxon>Lophotrochozoa</taxon>
        <taxon>Annelida</taxon>
        <taxon>Polychaeta</taxon>
        <taxon>Sedentaria</taxon>
        <taxon>Canalipalpata</taxon>
        <taxon>Sabellida</taxon>
        <taxon>Oweniida</taxon>
        <taxon>Oweniidae</taxon>
        <taxon>Owenia</taxon>
    </lineage>
</organism>
<keyword evidence="2" id="KW-0479">Metal-binding</keyword>
<dbReference type="InterPro" id="IPR013087">
    <property type="entry name" value="Znf_C2H2_type"/>
</dbReference>
<dbReference type="PROSITE" id="PS50157">
    <property type="entry name" value="ZINC_FINGER_C2H2_2"/>
    <property type="match status" value="5"/>
</dbReference>
<keyword evidence="4" id="KW-0863">Zinc-finger</keyword>
<dbReference type="PANTHER" id="PTHR24406">
    <property type="entry name" value="TRANSCRIPTIONAL REPRESSOR CTCFL-RELATED"/>
    <property type="match status" value="1"/>
</dbReference>
<dbReference type="InterPro" id="IPR050888">
    <property type="entry name" value="ZnF_C2H2-type_TF"/>
</dbReference>
<evidence type="ECO:0000256" key="1">
    <source>
        <dbReference type="ARBA" id="ARBA00004123"/>
    </source>
</evidence>
<dbReference type="Gene3D" id="3.30.160.60">
    <property type="entry name" value="Classic Zinc Finger"/>
    <property type="match status" value="4"/>
</dbReference>